<feature type="transmembrane region" description="Helical" evidence="8">
    <location>
        <begin position="212"/>
        <end position="232"/>
    </location>
</feature>
<keyword evidence="7 8" id="KW-0472">Membrane</keyword>
<evidence type="ECO:0000313" key="10">
    <source>
        <dbReference type="Proteomes" id="UP000030672"/>
    </source>
</evidence>
<dbReference type="EMBL" id="KL584833">
    <property type="protein sequence ID" value="KEQ62774.1"/>
    <property type="molecule type" value="Genomic_DNA"/>
</dbReference>
<reference evidence="9 10" key="1">
    <citation type="journal article" date="2014" name="BMC Genomics">
        <title>Genome sequencing of four Aureobasidium pullulans varieties: biotechnological potential, stress tolerance, and description of new species.</title>
        <authorList>
            <person name="Gostin Ar C."/>
            <person name="Ohm R.A."/>
            <person name="Kogej T."/>
            <person name="Sonjak S."/>
            <person name="Turk M."/>
            <person name="Zajc J."/>
            <person name="Zalar P."/>
            <person name="Grube M."/>
            <person name="Sun H."/>
            <person name="Han J."/>
            <person name="Sharma A."/>
            <person name="Chiniquy J."/>
            <person name="Ngan C.Y."/>
            <person name="Lipzen A."/>
            <person name="Barry K."/>
            <person name="Grigoriev I.V."/>
            <person name="Gunde-Cimerman N."/>
        </authorList>
    </citation>
    <scope>NUCLEOTIDE SEQUENCE [LARGE SCALE GENOMIC DNA]</scope>
    <source>
        <strain evidence="9 10">CBS 110374</strain>
    </source>
</reference>
<evidence type="ECO:0000313" key="9">
    <source>
        <dbReference type="EMBL" id="KEQ62774.1"/>
    </source>
</evidence>
<dbReference type="RefSeq" id="XP_040879797.1">
    <property type="nucleotide sequence ID" value="XM_041028108.1"/>
</dbReference>
<evidence type="ECO:0000256" key="7">
    <source>
        <dbReference type="ARBA" id="ARBA00023136"/>
    </source>
</evidence>
<dbReference type="GeneID" id="63921481"/>
<dbReference type="GO" id="GO:0005789">
    <property type="term" value="C:endoplasmic reticulum membrane"/>
    <property type="evidence" value="ECO:0007669"/>
    <property type="project" value="UniProtKB-SubCell"/>
</dbReference>
<evidence type="ECO:0000256" key="5">
    <source>
        <dbReference type="ARBA" id="ARBA00022824"/>
    </source>
</evidence>
<dbReference type="AlphaFoldDB" id="A0A074VU43"/>
<evidence type="ECO:0000256" key="3">
    <source>
        <dbReference type="ARBA" id="ARBA00022502"/>
    </source>
</evidence>
<dbReference type="Proteomes" id="UP000030672">
    <property type="component" value="Unassembled WGS sequence"/>
</dbReference>
<comment type="pathway">
    <text evidence="2">Glycolipid biosynthesis; glycosylphosphatidylinositol-anchor biosynthesis.</text>
</comment>
<dbReference type="GO" id="GO:0006506">
    <property type="term" value="P:GPI anchor biosynthetic process"/>
    <property type="evidence" value="ECO:0007669"/>
    <property type="project" value="UniProtKB-UniPathway"/>
</dbReference>
<keyword evidence="5" id="KW-0256">Endoplasmic reticulum</keyword>
<dbReference type="UniPathway" id="UPA00196"/>
<sequence>MATTEAKTKTFKSHPIESWDDGVSPIYTHLHPLLLLGLFYYQFPSLVEKPVDTLPQTALGVAALQLLYLCICIPGSNHAQLPQRGKKKGKMAQTHQGDTGIGAKLVPGILSLILAVTLGAPLIAIVLILFGAPLTSHQAHTLYCGLHISLLAAYPLFYVHGVDAAKWTEVGALAAPIDEVFGATVGTLIGAWVGAIPIPLDWDREWQKWPVTILAGAYIGYAVGKVVGGSLLKGSKIKIA</sequence>
<evidence type="ECO:0000256" key="6">
    <source>
        <dbReference type="ARBA" id="ARBA00022989"/>
    </source>
</evidence>
<keyword evidence="6 8" id="KW-1133">Transmembrane helix</keyword>
<comment type="subcellular location">
    <subcellularLocation>
        <location evidence="1">Endoplasmic reticulum membrane</location>
        <topology evidence="1">Multi-pass membrane protein</topology>
    </subcellularLocation>
</comment>
<keyword evidence="10" id="KW-1185">Reference proteome</keyword>
<feature type="transmembrane region" description="Helical" evidence="8">
    <location>
        <begin position="109"/>
        <end position="134"/>
    </location>
</feature>
<gene>
    <name evidence="9" type="ORF">M437DRAFT_84471</name>
</gene>
<keyword evidence="3" id="KW-0337">GPI-anchor biosynthesis</keyword>
<proteinExistence type="predicted"/>
<dbReference type="HOGENOM" id="CLU_069429_1_0_1"/>
<feature type="transmembrane region" description="Helical" evidence="8">
    <location>
        <begin position="140"/>
        <end position="159"/>
    </location>
</feature>
<evidence type="ECO:0000256" key="8">
    <source>
        <dbReference type="SAM" id="Phobius"/>
    </source>
</evidence>
<keyword evidence="4 8" id="KW-0812">Transmembrane</keyword>
<name>A0A074VU43_AURM1</name>
<evidence type="ECO:0000256" key="1">
    <source>
        <dbReference type="ARBA" id="ARBA00004477"/>
    </source>
</evidence>
<evidence type="ECO:0000256" key="4">
    <source>
        <dbReference type="ARBA" id="ARBA00022692"/>
    </source>
</evidence>
<evidence type="ECO:0000256" key="2">
    <source>
        <dbReference type="ARBA" id="ARBA00004687"/>
    </source>
</evidence>
<dbReference type="InterPro" id="IPR009580">
    <property type="entry name" value="GPI_biosynthesis_protein_Pig-F"/>
</dbReference>
<dbReference type="Pfam" id="PF06699">
    <property type="entry name" value="PIG-F"/>
    <property type="match status" value="1"/>
</dbReference>
<accession>A0A074VU43</accession>
<feature type="transmembrane region" description="Helical" evidence="8">
    <location>
        <begin position="180"/>
        <end position="200"/>
    </location>
</feature>
<organism evidence="9 10">
    <name type="scientific">Aureobasidium melanogenum (strain CBS 110374)</name>
    <name type="common">Aureobasidium pullulans var. melanogenum</name>
    <dbReference type="NCBI Taxonomy" id="1043003"/>
    <lineage>
        <taxon>Eukaryota</taxon>
        <taxon>Fungi</taxon>
        <taxon>Dikarya</taxon>
        <taxon>Ascomycota</taxon>
        <taxon>Pezizomycotina</taxon>
        <taxon>Dothideomycetes</taxon>
        <taxon>Dothideomycetidae</taxon>
        <taxon>Dothideales</taxon>
        <taxon>Saccotheciaceae</taxon>
        <taxon>Aureobasidium</taxon>
    </lineage>
</organism>
<dbReference type="STRING" id="1043003.A0A074VU43"/>
<protein>
    <submittedName>
        <fullName evidence="9">GPI-anchor biosynthesis protein-like protein</fullName>
    </submittedName>
</protein>